<sequence>MGQVEVIDRRQSVFGDDIQLQKRSSSYEIISNGVFLMSTENGRSEREMVTLGAQHMKNAVHSVLIGGLGVGITADEAVHLNDHVQVHVVEIEPSVVEWQYRYLYPFSNQALEHERTAIIISDIQQWLRTNERTYDLICLDTDNGPDWMVHKQNASLYGKIGLELVRERVRVGGAVSFWSASASESFLHELETLFDRVYEHAVSISHTLPPDYVYVACRD</sequence>
<dbReference type="DNASU" id="892767"/>
<dbReference type="eggNOG" id="COG0421">
    <property type="taxonomic scope" value="Bacteria"/>
</dbReference>
<dbReference type="SMR" id="Q9KBL2"/>
<dbReference type="SUPFAM" id="SSF53335">
    <property type="entry name" value="S-adenosyl-L-methionine-dependent methyltransferases"/>
    <property type="match status" value="1"/>
</dbReference>
<proteinExistence type="predicted"/>
<dbReference type="AlphaFoldDB" id="Q9KBL2"/>
<dbReference type="HOGENOM" id="CLU_101666_0_0_9"/>
<protein>
    <submittedName>
        <fullName evidence="2">BH1914 protein</fullName>
    </submittedName>
</protein>
<name>Q9KBL2_HALH5</name>
<keyword evidence="1" id="KW-0620">Polyamine biosynthesis</keyword>
<dbReference type="Pfam" id="PF01564">
    <property type="entry name" value="Spermine_synth"/>
    <property type="match status" value="1"/>
</dbReference>
<dbReference type="PANTHER" id="PTHR43317:SF3">
    <property type="entry name" value="BLR2883 PROTEIN"/>
    <property type="match status" value="1"/>
</dbReference>
<evidence type="ECO:0000313" key="3">
    <source>
        <dbReference type="Proteomes" id="UP000001258"/>
    </source>
</evidence>
<gene>
    <name evidence="2" type="ordered locus">BH1914</name>
</gene>
<dbReference type="PIR" id="B83889">
    <property type="entry name" value="B83889"/>
</dbReference>
<dbReference type="InterPro" id="IPR029063">
    <property type="entry name" value="SAM-dependent_MTases_sf"/>
</dbReference>
<dbReference type="Proteomes" id="UP000001258">
    <property type="component" value="Chromosome"/>
</dbReference>
<accession>Q9KBL2</accession>
<dbReference type="OrthoDB" id="9793351at2"/>
<evidence type="ECO:0000313" key="2">
    <source>
        <dbReference type="EMBL" id="BAB05633.1"/>
    </source>
</evidence>
<dbReference type="PANTHER" id="PTHR43317">
    <property type="entry name" value="THERMOSPERMINE SYNTHASE ACAULIS5"/>
    <property type="match status" value="1"/>
</dbReference>
<dbReference type="STRING" id="272558.gene:10727812"/>
<reference evidence="2 3" key="1">
    <citation type="journal article" date="2000" name="Nucleic Acids Res.">
        <title>Complete genome sequence of the alkaliphilic bacterium Bacillus halodurans and genomic sequence comparison with Bacillus subtilis.</title>
        <authorList>
            <person name="Takami H."/>
            <person name="Nakasone K."/>
            <person name="Takaki Y."/>
            <person name="Maeno G."/>
            <person name="Sasaki R."/>
            <person name="Masui N."/>
            <person name="Fuji F."/>
            <person name="Hirama C."/>
            <person name="Nakamura Y."/>
            <person name="Ogasawara N."/>
            <person name="Kuhara S."/>
            <person name="Horikoshi K."/>
        </authorList>
    </citation>
    <scope>NUCLEOTIDE SEQUENCE [LARGE SCALE GENOMIC DNA]</scope>
    <source>
        <strain evidence="3">ATCC BAA-125 / DSM 18197 / FERM 7344 / JCM 9153 / C-125</strain>
    </source>
</reference>
<dbReference type="Gene3D" id="3.40.50.150">
    <property type="entry name" value="Vaccinia Virus protein VP39"/>
    <property type="match status" value="1"/>
</dbReference>
<dbReference type="GO" id="GO:0006596">
    <property type="term" value="P:polyamine biosynthetic process"/>
    <property type="evidence" value="ECO:0007669"/>
    <property type="project" value="UniProtKB-KW"/>
</dbReference>
<keyword evidence="3" id="KW-1185">Reference proteome</keyword>
<organism evidence="2 3">
    <name type="scientific">Halalkalibacterium halodurans (strain ATCC BAA-125 / DSM 18197 / FERM 7344 / JCM 9153 / C-125)</name>
    <name type="common">Bacillus halodurans</name>
    <dbReference type="NCBI Taxonomy" id="272558"/>
    <lineage>
        <taxon>Bacteria</taxon>
        <taxon>Bacillati</taxon>
        <taxon>Bacillota</taxon>
        <taxon>Bacilli</taxon>
        <taxon>Bacillales</taxon>
        <taxon>Bacillaceae</taxon>
        <taxon>Halalkalibacterium (ex Joshi et al. 2022)</taxon>
    </lineage>
</organism>
<dbReference type="RefSeq" id="WP_010898074.1">
    <property type="nucleotide sequence ID" value="NC_002570.2"/>
</dbReference>
<dbReference type="KEGG" id="bha:BH1914"/>
<evidence type="ECO:0000256" key="1">
    <source>
        <dbReference type="ARBA" id="ARBA00023115"/>
    </source>
</evidence>
<dbReference type="EMBL" id="BA000004">
    <property type="protein sequence ID" value="BAB05633.1"/>
    <property type="molecule type" value="Genomic_DNA"/>
</dbReference>